<proteinExistence type="predicted"/>
<dbReference type="Gene3D" id="1.20.1070.10">
    <property type="entry name" value="Rhodopsin 7-helix transmembrane proteins"/>
    <property type="match status" value="1"/>
</dbReference>
<keyword evidence="3 5" id="KW-1133">Transmembrane helix</keyword>
<name>A0A183A597_9TREM</name>
<keyword evidence="8" id="KW-1185">Reference proteome</keyword>
<evidence type="ECO:0000259" key="6">
    <source>
        <dbReference type="PROSITE" id="PS50262"/>
    </source>
</evidence>
<dbReference type="GO" id="GO:0004930">
    <property type="term" value="F:G protein-coupled receptor activity"/>
    <property type="evidence" value="ECO:0007669"/>
    <property type="project" value="InterPro"/>
</dbReference>
<dbReference type="Proteomes" id="UP000272942">
    <property type="component" value="Unassembled WGS sequence"/>
</dbReference>
<feature type="transmembrane region" description="Helical" evidence="5">
    <location>
        <begin position="94"/>
        <end position="112"/>
    </location>
</feature>
<organism evidence="9">
    <name type="scientific">Echinostoma caproni</name>
    <dbReference type="NCBI Taxonomy" id="27848"/>
    <lineage>
        <taxon>Eukaryota</taxon>
        <taxon>Metazoa</taxon>
        <taxon>Spiralia</taxon>
        <taxon>Lophotrochozoa</taxon>
        <taxon>Platyhelminthes</taxon>
        <taxon>Trematoda</taxon>
        <taxon>Digenea</taxon>
        <taxon>Plagiorchiida</taxon>
        <taxon>Echinostomata</taxon>
        <taxon>Echinostomatoidea</taxon>
        <taxon>Echinostomatidae</taxon>
        <taxon>Echinostoma</taxon>
    </lineage>
</organism>
<keyword evidence="4 5" id="KW-0472">Membrane</keyword>
<evidence type="ECO:0000256" key="1">
    <source>
        <dbReference type="ARBA" id="ARBA00004370"/>
    </source>
</evidence>
<dbReference type="AlphaFoldDB" id="A0A183A597"/>
<dbReference type="Pfam" id="PF00001">
    <property type="entry name" value="7tm_1"/>
    <property type="match status" value="1"/>
</dbReference>
<dbReference type="PANTHER" id="PTHR46641">
    <property type="entry name" value="FMRFAMIDE RECEPTOR-RELATED"/>
    <property type="match status" value="1"/>
</dbReference>
<evidence type="ECO:0000313" key="7">
    <source>
        <dbReference type="EMBL" id="VDP65492.1"/>
    </source>
</evidence>
<dbReference type="PANTHER" id="PTHR46641:SF25">
    <property type="entry name" value="CNMAMIDE RECEPTOR-RELATED"/>
    <property type="match status" value="1"/>
</dbReference>
<accession>A0A183A597</accession>
<reference evidence="9" key="1">
    <citation type="submission" date="2016-06" db="UniProtKB">
        <authorList>
            <consortium name="WormBaseParasite"/>
        </authorList>
    </citation>
    <scope>IDENTIFICATION</scope>
</reference>
<sequence length="383" mass="43193">MEAIDDHTGLPSGVILIKNLAIPVLTLIFLVGVVGNTLTVFVLRTKRLRQSSTAIYLTALAVVDILYLLSSLLIHIINYTFLFPNEVPCSLCPFLQYTLTYLSVWLIVAVTVDRAIWVTRPFQAKHICTKRNATYTVTVITLTLVCLDSHFFWTMHYGVSHHPAASNGECRSGPFTERIFPYIDLVLLLVIPFAFMLASNILIGWQLKKMRDFGRRRQQELSANLQCTTHEAPTHPQSIGSMAITAIIFGIERFVYTLWYTNFAVHFILYCLNGPPFRAKAMQLFKSRCCIRMNYMPHNINGKSNPRFPMTTLQVPQYSMRPSATDTVVHKPAKLVTLHAPVLEPRRPVQSLPDIVLEGMCDELPEIEGSDAAVDVELGPSRI</sequence>
<gene>
    <name evidence="7" type="ORF">ECPE_LOCUS2132</name>
</gene>
<feature type="domain" description="G-protein coupled receptors family 1 profile" evidence="6">
    <location>
        <begin position="35"/>
        <end position="251"/>
    </location>
</feature>
<evidence type="ECO:0000256" key="4">
    <source>
        <dbReference type="ARBA" id="ARBA00023136"/>
    </source>
</evidence>
<feature type="transmembrane region" description="Helical" evidence="5">
    <location>
        <begin position="20"/>
        <end position="43"/>
    </location>
</feature>
<dbReference type="InterPro" id="IPR000276">
    <property type="entry name" value="GPCR_Rhodpsn"/>
</dbReference>
<evidence type="ECO:0000256" key="3">
    <source>
        <dbReference type="ARBA" id="ARBA00022989"/>
    </source>
</evidence>
<feature type="transmembrane region" description="Helical" evidence="5">
    <location>
        <begin position="185"/>
        <end position="207"/>
    </location>
</feature>
<dbReference type="PRINTS" id="PR00237">
    <property type="entry name" value="GPCRRHODOPSN"/>
</dbReference>
<evidence type="ECO:0000256" key="2">
    <source>
        <dbReference type="ARBA" id="ARBA00022692"/>
    </source>
</evidence>
<dbReference type="InterPro" id="IPR052954">
    <property type="entry name" value="GPCR-Ligand_Int"/>
</dbReference>
<keyword evidence="2 5" id="KW-0812">Transmembrane</keyword>
<protein>
    <submittedName>
        <fullName evidence="9">G_PROTEIN_RECEP_F1_2 domain-containing protein</fullName>
    </submittedName>
</protein>
<dbReference type="SUPFAM" id="SSF81321">
    <property type="entry name" value="Family A G protein-coupled receptor-like"/>
    <property type="match status" value="1"/>
</dbReference>
<dbReference type="InterPro" id="IPR017452">
    <property type="entry name" value="GPCR_Rhodpsn_7TM"/>
</dbReference>
<comment type="subcellular location">
    <subcellularLocation>
        <location evidence="1">Membrane</location>
    </subcellularLocation>
</comment>
<dbReference type="PROSITE" id="PS50262">
    <property type="entry name" value="G_PROTEIN_RECEP_F1_2"/>
    <property type="match status" value="1"/>
</dbReference>
<feature type="transmembrane region" description="Helical" evidence="5">
    <location>
        <begin position="133"/>
        <end position="153"/>
    </location>
</feature>
<dbReference type="GO" id="GO:0016020">
    <property type="term" value="C:membrane"/>
    <property type="evidence" value="ECO:0007669"/>
    <property type="project" value="UniProtKB-SubCell"/>
</dbReference>
<evidence type="ECO:0000256" key="5">
    <source>
        <dbReference type="SAM" id="Phobius"/>
    </source>
</evidence>
<evidence type="ECO:0000313" key="8">
    <source>
        <dbReference type="Proteomes" id="UP000272942"/>
    </source>
</evidence>
<dbReference type="OrthoDB" id="9990906at2759"/>
<reference evidence="7 8" key="2">
    <citation type="submission" date="2018-11" db="EMBL/GenBank/DDBJ databases">
        <authorList>
            <consortium name="Pathogen Informatics"/>
        </authorList>
    </citation>
    <scope>NUCLEOTIDE SEQUENCE [LARGE SCALE GENOMIC DNA]</scope>
    <source>
        <strain evidence="7 8">Egypt</strain>
    </source>
</reference>
<dbReference type="WBParaSite" id="ECPE_0000213201-mRNA-1">
    <property type="protein sequence ID" value="ECPE_0000213201-mRNA-1"/>
    <property type="gene ID" value="ECPE_0000213201"/>
</dbReference>
<evidence type="ECO:0000313" key="9">
    <source>
        <dbReference type="WBParaSite" id="ECPE_0000213201-mRNA-1"/>
    </source>
</evidence>
<dbReference type="EMBL" id="UZAN01039427">
    <property type="protein sequence ID" value="VDP65492.1"/>
    <property type="molecule type" value="Genomic_DNA"/>
</dbReference>
<feature type="transmembrane region" description="Helical" evidence="5">
    <location>
        <begin position="55"/>
        <end position="82"/>
    </location>
</feature>